<dbReference type="InterPro" id="IPR045851">
    <property type="entry name" value="AMP-bd_C_sf"/>
</dbReference>
<keyword evidence="2 6" id="KW-0436">Ligase</keyword>
<organism evidence="6 7">
    <name type="scientific">Actinotalea ferrariae CF5-4</name>
    <dbReference type="NCBI Taxonomy" id="948458"/>
    <lineage>
        <taxon>Bacteria</taxon>
        <taxon>Bacillati</taxon>
        <taxon>Actinomycetota</taxon>
        <taxon>Actinomycetes</taxon>
        <taxon>Micrococcales</taxon>
        <taxon>Cellulomonadaceae</taxon>
        <taxon>Actinotalea</taxon>
    </lineage>
</organism>
<keyword evidence="7" id="KW-1185">Reference proteome</keyword>
<dbReference type="EMBL" id="AXCW01000247">
    <property type="protein sequence ID" value="EYR62405.1"/>
    <property type="molecule type" value="Genomic_DNA"/>
</dbReference>
<protein>
    <submittedName>
        <fullName evidence="6">O-succinylbenzoic acid--CoA ligase</fullName>
    </submittedName>
</protein>
<dbReference type="InterPro" id="IPR000873">
    <property type="entry name" value="AMP-dep_synth/lig_dom"/>
</dbReference>
<evidence type="ECO:0000313" key="6">
    <source>
        <dbReference type="EMBL" id="EYR62405.1"/>
    </source>
</evidence>
<dbReference type="NCBIfam" id="NF005877">
    <property type="entry name" value="PRK07824.1"/>
    <property type="match status" value="1"/>
</dbReference>
<evidence type="ECO:0000259" key="5">
    <source>
        <dbReference type="Pfam" id="PF13193"/>
    </source>
</evidence>
<feature type="domain" description="AMP-binding enzyme C-terminal" evidence="5">
    <location>
        <begin position="313"/>
        <end position="395"/>
    </location>
</feature>
<reference evidence="6 7" key="1">
    <citation type="submission" date="2014-01" db="EMBL/GenBank/DDBJ databases">
        <title>Actinotalea ferrariae CF5-4.</title>
        <authorList>
            <person name="Chen F."/>
            <person name="Li Y."/>
            <person name="Wang G."/>
        </authorList>
    </citation>
    <scope>NUCLEOTIDE SEQUENCE [LARGE SCALE GENOMIC DNA]</scope>
    <source>
        <strain evidence="6 7">CF5-4</strain>
    </source>
</reference>
<dbReference type="PROSITE" id="PS00455">
    <property type="entry name" value="AMP_BINDING"/>
    <property type="match status" value="1"/>
</dbReference>
<sequence length="415" mass="41760">MVGPIDRDVVAEVTAAVRDALTDGPAFAPVAPPAGGSAEDGGPDGGVTDDGVTEGGAAETVPEGVALVVRTSGSTGEPREVLLDAAALRASAAATHERLGGPGRWLLALPLAHVAGLQVVVRSVVAGHDPLVVPTAGGFDPRTWLDAVRSAPDDAPVHSSLVPTQLHRVVTALEDLPASAVGAVTARLGAVLLGGAATAPSLRERARALGLPVVTTYGMTETCGGCVYDGEPLAGVEVRLDDDGAVEVAGPVLARGYRDRPDLDRVAFRVDPDGRRWFATADLGALDGQVLRVLGRRDDVLVTGGAKVAPAAVEAAVAALPGVAEVCVVGVPDPEWGQAVTAVVVPGARPSTASGLSSAPDLRTVRDHVARTLGRAAAPRHLVLVAALPLRGPGKVDRAAVARLAAARLASDPAG</sequence>
<dbReference type="InterPro" id="IPR042099">
    <property type="entry name" value="ANL_N_sf"/>
</dbReference>
<feature type="domain" description="AMP-dependent synthetase/ligase" evidence="4">
    <location>
        <begin position="57"/>
        <end position="243"/>
    </location>
</feature>
<dbReference type="GO" id="GO:0006631">
    <property type="term" value="P:fatty acid metabolic process"/>
    <property type="evidence" value="ECO:0007669"/>
    <property type="project" value="TreeGrafter"/>
</dbReference>
<evidence type="ECO:0000256" key="1">
    <source>
        <dbReference type="ARBA" id="ARBA00006432"/>
    </source>
</evidence>
<comment type="caution">
    <text evidence="6">The sequence shown here is derived from an EMBL/GenBank/DDBJ whole genome shotgun (WGS) entry which is preliminary data.</text>
</comment>
<evidence type="ECO:0000313" key="7">
    <source>
        <dbReference type="Proteomes" id="UP000019753"/>
    </source>
</evidence>
<dbReference type="SUPFAM" id="SSF56801">
    <property type="entry name" value="Acetyl-CoA synthetase-like"/>
    <property type="match status" value="1"/>
</dbReference>
<dbReference type="InterPro" id="IPR025110">
    <property type="entry name" value="AMP-bd_C"/>
</dbReference>
<dbReference type="InterPro" id="IPR020845">
    <property type="entry name" value="AMP-binding_CS"/>
</dbReference>
<feature type="compositionally biased region" description="Low complexity" evidence="3">
    <location>
        <begin position="24"/>
        <end position="37"/>
    </location>
</feature>
<dbReference type="PANTHER" id="PTHR43201:SF5">
    <property type="entry name" value="MEDIUM-CHAIN ACYL-COA LIGASE ACSF2, MITOCHONDRIAL"/>
    <property type="match status" value="1"/>
</dbReference>
<proteinExistence type="inferred from homology"/>
<dbReference type="Pfam" id="PF13193">
    <property type="entry name" value="AMP-binding_C"/>
    <property type="match status" value="1"/>
</dbReference>
<feature type="region of interest" description="Disordered" evidence="3">
    <location>
        <begin position="24"/>
        <end position="61"/>
    </location>
</feature>
<evidence type="ECO:0000256" key="3">
    <source>
        <dbReference type="SAM" id="MobiDB-lite"/>
    </source>
</evidence>
<dbReference type="GO" id="GO:0031956">
    <property type="term" value="F:medium-chain fatty acid-CoA ligase activity"/>
    <property type="evidence" value="ECO:0007669"/>
    <property type="project" value="TreeGrafter"/>
</dbReference>
<evidence type="ECO:0000256" key="2">
    <source>
        <dbReference type="ARBA" id="ARBA00022598"/>
    </source>
</evidence>
<dbReference type="Gene3D" id="3.40.50.12780">
    <property type="entry name" value="N-terminal domain of ligase-like"/>
    <property type="match status" value="1"/>
</dbReference>
<dbReference type="AlphaFoldDB" id="A0A021VQV1"/>
<dbReference type="Gene3D" id="3.30.300.30">
    <property type="match status" value="1"/>
</dbReference>
<dbReference type="PANTHER" id="PTHR43201">
    <property type="entry name" value="ACYL-COA SYNTHETASE"/>
    <property type="match status" value="1"/>
</dbReference>
<evidence type="ECO:0000259" key="4">
    <source>
        <dbReference type="Pfam" id="PF00501"/>
    </source>
</evidence>
<gene>
    <name evidence="6" type="ORF">N866_08840</name>
</gene>
<comment type="similarity">
    <text evidence="1">Belongs to the ATP-dependent AMP-binding enzyme family.</text>
</comment>
<accession>A0A021VQV1</accession>
<dbReference type="Pfam" id="PF00501">
    <property type="entry name" value="AMP-binding"/>
    <property type="match status" value="1"/>
</dbReference>
<dbReference type="Proteomes" id="UP000019753">
    <property type="component" value="Unassembled WGS sequence"/>
</dbReference>
<name>A0A021VQV1_9CELL</name>